<feature type="region of interest" description="Disordered" evidence="1">
    <location>
        <begin position="302"/>
        <end position="325"/>
    </location>
</feature>
<feature type="compositionally biased region" description="Acidic residues" evidence="1">
    <location>
        <begin position="310"/>
        <end position="325"/>
    </location>
</feature>
<name>A0A3A4QQD3_9BACT</name>
<gene>
    <name evidence="3" type="ORF">C4541_12540</name>
</gene>
<proteinExistence type="predicted"/>
<evidence type="ECO:0000259" key="2">
    <source>
        <dbReference type="PROSITE" id="PS51411"/>
    </source>
</evidence>
<dbReference type="EMBL" id="QZJZ01000097">
    <property type="protein sequence ID" value="RJP56290.1"/>
    <property type="molecule type" value="Genomic_DNA"/>
</dbReference>
<organism evidence="3 4">
    <name type="scientific">Candidatus Auribacter fodinae</name>
    <dbReference type="NCBI Taxonomy" id="2093366"/>
    <lineage>
        <taxon>Bacteria</taxon>
        <taxon>Pseudomonadati</taxon>
        <taxon>Candidatus Auribacterota</taxon>
        <taxon>Candidatus Auribacteria</taxon>
        <taxon>Candidatus Auribacterales</taxon>
        <taxon>Candidatus Auribacteraceae</taxon>
        <taxon>Candidatus Auribacter</taxon>
    </lineage>
</organism>
<dbReference type="PANTHER" id="PTHR43830:SF3">
    <property type="entry name" value="PROTEIN PSP1"/>
    <property type="match status" value="1"/>
</dbReference>
<dbReference type="PROSITE" id="PS51411">
    <property type="entry name" value="PSP1_C"/>
    <property type="match status" value="1"/>
</dbReference>
<dbReference type="InterPro" id="IPR047767">
    <property type="entry name" value="PSP1-like"/>
</dbReference>
<sequence length="325" mass="37351">MAKHVNDSKEQWFLLRMREAGRNYVCKPQEDIDIQLGEHYIVELDRSEDYARVLCKRVPTADEIKNTIIKRIKRKVTDKDWSRIESNKQRARDAFVRCLRRVEEHELEMKLVDVEYSFDGSKIVFYFTADGRVDFRELVKTLASEFRARIELRQIGVRDESGIIGGIASCGLKLCCKSFLYEFEPVTIKMAKDQRLPLNPAKISGLCGRLLCCLRYENKHYKKTAKTMPREGALVCTPNGKGRVIDMNMISRSVSVLLSETEKIVTFPVDKIKILQDQEPVKPAKIDRPALSEDVDVADLKKLEDIPSADIDDEDDDDNGDDTKE</sequence>
<feature type="domain" description="PSP1 C-terminal" evidence="2">
    <location>
        <begin position="70"/>
        <end position="155"/>
    </location>
</feature>
<evidence type="ECO:0000256" key="1">
    <source>
        <dbReference type="SAM" id="MobiDB-lite"/>
    </source>
</evidence>
<dbReference type="Pfam" id="PF04468">
    <property type="entry name" value="PSP1"/>
    <property type="match status" value="1"/>
</dbReference>
<dbReference type="Proteomes" id="UP000266426">
    <property type="component" value="Unassembled WGS sequence"/>
</dbReference>
<accession>A0A3A4QQD3</accession>
<comment type="caution">
    <text evidence="3">The sequence shown here is derived from an EMBL/GenBank/DDBJ whole genome shotgun (WGS) entry which is preliminary data.</text>
</comment>
<dbReference type="InterPro" id="IPR007557">
    <property type="entry name" value="PSP1_C"/>
</dbReference>
<protein>
    <submittedName>
        <fullName evidence="3">Stage 0 sporulation protein</fullName>
    </submittedName>
</protein>
<dbReference type="AlphaFoldDB" id="A0A3A4QQD3"/>
<dbReference type="NCBIfam" id="NF041131">
    <property type="entry name" value="RicT_YaaT_fam"/>
    <property type="match status" value="1"/>
</dbReference>
<evidence type="ECO:0000313" key="4">
    <source>
        <dbReference type="Proteomes" id="UP000266426"/>
    </source>
</evidence>
<dbReference type="GO" id="GO:0005737">
    <property type="term" value="C:cytoplasm"/>
    <property type="evidence" value="ECO:0007669"/>
    <property type="project" value="TreeGrafter"/>
</dbReference>
<dbReference type="PANTHER" id="PTHR43830">
    <property type="entry name" value="PROTEIN PSP1"/>
    <property type="match status" value="1"/>
</dbReference>
<reference evidence="3 4" key="1">
    <citation type="journal article" date="2017" name="ISME J.">
        <title>Energy and carbon metabolisms in a deep terrestrial subsurface fluid microbial community.</title>
        <authorList>
            <person name="Momper L."/>
            <person name="Jungbluth S.P."/>
            <person name="Lee M.D."/>
            <person name="Amend J.P."/>
        </authorList>
    </citation>
    <scope>NUCLEOTIDE SEQUENCE [LARGE SCALE GENOMIC DNA]</scope>
    <source>
        <strain evidence="3">SURF_26</strain>
    </source>
</reference>
<evidence type="ECO:0000313" key="3">
    <source>
        <dbReference type="EMBL" id="RJP56290.1"/>
    </source>
</evidence>